<dbReference type="PANTHER" id="PTHR21324:SF2">
    <property type="entry name" value="EG:22E5.9 PROTEIN"/>
    <property type="match status" value="1"/>
</dbReference>
<evidence type="ECO:0000256" key="1">
    <source>
        <dbReference type="ARBA" id="ARBA00004127"/>
    </source>
</evidence>
<feature type="transmembrane region" description="Helical" evidence="6">
    <location>
        <begin position="31"/>
        <end position="51"/>
    </location>
</feature>
<feature type="compositionally biased region" description="Acidic residues" evidence="5">
    <location>
        <begin position="218"/>
        <end position="238"/>
    </location>
</feature>
<keyword evidence="4 6" id="KW-0472">Membrane</keyword>
<accession>A0A9Q0L7A9</accession>
<keyword evidence="3 6" id="KW-1133">Transmembrane helix</keyword>
<organism evidence="8 9">
    <name type="scientific">Anaeramoeba ignava</name>
    <name type="common">Anaerobic marine amoeba</name>
    <dbReference type="NCBI Taxonomy" id="1746090"/>
    <lineage>
        <taxon>Eukaryota</taxon>
        <taxon>Metamonada</taxon>
        <taxon>Anaeramoebidae</taxon>
        <taxon>Anaeramoeba</taxon>
    </lineage>
</organism>
<dbReference type="AlphaFoldDB" id="A0A9Q0L7A9"/>
<feature type="transmembrane region" description="Helical" evidence="6">
    <location>
        <begin position="137"/>
        <end position="162"/>
    </location>
</feature>
<evidence type="ECO:0000313" key="9">
    <source>
        <dbReference type="Proteomes" id="UP001149090"/>
    </source>
</evidence>
<keyword evidence="2 6" id="KW-0812">Transmembrane</keyword>
<feature type="transmembrane region" description="Helical" evidence="6">
    <location>
        <begin position="278"/>
        <end position="303"/>
    </location>
</feature>
<comment type="caution">
    <text evidence="8">The sequence shown here is derived from an EMBL/GenBank/DDBJ whole genome shotgun (WGS) entry which is preliminary data.</text>
</comment>
<evidence type="ECO:0000259" key="7">
    <source>
        <dbReference type="Pfam" id="PF10277"/>
    </source>
</evidence>
<sequence length="354" mass="40968">MELENILEDSFQDIQFTNENNKIIGKRNLRLILPITLLIGLFTIVLCYSLTMTRKDIGDDRIPVISETSVYQPENFFFSLGMFIVAILFMVMAMGLYSYIKLKIHKRFGEKKDFLSPIEIPNLCTCCPVNIHSANTFALILGFIAMICLVFLSSVTLAQYRFFHLSSAFIFFVSAGFHGFFCDAILYKLYRKQLQINLNYESNEIIIEENSENQENSENIEENIEENSENENIEENIEENQKSKSKSKSKSKIQNQNNIQNQNQNNIQKDLKREKSWFIYRFILDISEILCFTVLSSVLSIVLRSKGYSLDPNSNSFRNMGAIVQYSVLISLLLHTLGYVHELSRMKIIFFSSI</sequence>
<dbReference type="InterPro" id="IPR050911">
    <property type="entry name" value="DRAM/TMEM150_Autophagy_Mod"/>
</dbReference>
<evidence type="ECO:0000256" key="4">
    <source>
        <dbReference type="ARBA" id="ARBA00023136"/>
    </source>
</evidence>
<evidence type="ECO:0000256" key="6">
    <source>
        <dbReference type="SAM" id="Phobius"/>
    </source>
</evidence>
<gene>
    <name evidence="8" type="ORF">M0811_02870</name>
</gene>
<feature type="compositionally biased region" description="Low complexity" evidence="5">
    <location>
        <begin position="252"/>
        <end position="265"/>
    </location>
</feature>
<reference evidence="8" key="1">
    <citation type="submission" date="2022-10" db="EMBL/GenBank/DDBJ databases">
        <title>Novel sulphate-reducing endosymbionts in the free-living metamonad Anaeramoeba.</title>
        <authorList>
            <person name="Jerlstrom-Hultqvist J."/>
            <person name="Cepicka I."/>
            <person name="Gallot-Lavallee L."/>
            <person name="Salas-Leiva D."/>
            <person name="Curtis B.A."/>
            <person name="Zahonova K."/>
            <person name="Pipaliya S."/>
            <person name="Dacks J."/>
            <person name="Roger A.J."/>
        </authorList>
    </citation>
    <scope>NUCLEOTIDE SEQUENCE</scope>
    <source>
        <strain evidence="8">BMAN</strain>
    </source>
</reference>
<dbReference type="EMBL" id="JAPDFW010000125">
    <property type="protein sequence ID" value="KAJ5067682.1"/>
    <property type="molecule type" value="Genomic_DNA"/>
</dbReference>
<proteinExistence type="predicted"/>
<evidence type="ECO:0000313" key="8">
    <source>
        <dbReference type="EMBL" id="KAJ5067682.1"/>
    </source>
</evidence>
<dbReference type="InterPro" id="IPR019402">
    <property type="entry name" value="CWH43_N"/>
</dbReference>
<feature type="transmembrane region" description="Helical" evidence="6">
    <location>
        <begin position="168"/>
        <end position="190"/>
    </location>
</feature>
<dbReference type="Proteomes" id="UP001149090">
    <property type="component" value="Unassembled WGS sequence"/>
</dbReference>
<feature type="transmembrane region" description="Helical" evidence="6">
    <location>
        <begin position="76"/>
        <end position="100"/>
    </location>
</feature>
<comment type="subcellular location">
    <subcellularLocation>
        <location evidence="1">Endomembrane system</location>
        <topology evidence="1">Multi-pass membrane protein</topology>
    </subcellularLocation>
</comment>
<feature type="transmembrane region" description="Helical" evidence="6">
    <location>
        <begin position="323"/>
        <end position="340"/>
    </location>
</feature>
<dbReference type="PANTHER" id="PTHR21324">
    <property type="entry name" value="FASTING-INDUCIBLE INTEGRAL MEMBRANE PROTEIN TM6P1-RELATED"/>
    <property type="match status" value="1"/>
</dbReference>
<name>A0A9Q0L7A9_ANAIG</name>
<evidence type="ECO:0000256" key="2">
    <source>
        <dbReference type="ARBA" id="ARBA00022692"/>
    </source>
</evidence>
<keyword evidence="9" id="KW-1185">Reference proteome</keyword>
<evidence type="ECO:0000256" key="5">
    <source>
        <dbReference type="SAM" id="MobiDB-lite"/>
    </source>
</evidence>
<feature type="domain" description="CWH43-like N-terminal" evidence="7">
    <location>
        <begin position="34"/>
        <end position="193"/>
    </location>
</feature>
<protein>
    <submittedName>
        <fullName evidence="8">Fasting-inducible integral membrane protein tm6p1-related</fullName>
    </submittedName>
</protein>
<dbReference type="GO" id="GO:0012505">
    <property type="term" value="C:endomembrane system"/>
    <property type="evidence" value="ECO:0007669"/>
    <property type="project" value="UniProtKB-SubCell"/>
</dbReference>
<dbReference type="Pfam" id="PF10277">
    <property type="entry name" value="Frag1"/>
    <property type="match status" value="1"/>
</dbReference>
<evidence type="ECO:0000256" key="3">
    <source>
        <dbReference type="ARBA" id="ARBA00022989"/>
    </source>
</evidence>
<feature type="region of interest" description="Disordered" evidence="5">
    <location>
        <begin position="211"/>
        <end position="265"/>
    </location>
</feature>